<dbReference type="GO" id="GO:0051117">
    <property type="term" value="F:ATPase binding"/>
    <property type="evidence" value="ECO:0007669"/>
    <property type="project" value="TreeGrafter"/>
</dbReference>
<comment type="subcellular location">
    <subcellularLocation>
        <location evidence="7">Cytoplasm</location>
    </subcellularLocation>
</comment>
<sequence length="255" mass="28259">MGHTRVDFCVSKAGLRHATDVTRQRGSETFVKTTATRLKDYCMNLPPVHGLPHNHELTNSHSYQSYQRQRQLTLGDLLLENRIVFLQGEIHYANANDVVMKLLYLQSENRRKDIHFYLNSPGGSVTATLAIYDTMQMLSCPVATYCVGEACSGAAVLLVGGSKGKRFCLPNSRVMLHQPMGGVGGQVSDIEIQAAEMFRYRDVLNGIISSHSGKSVEQIAKDTDRDFFLSASEAKDYGLVDDILTKPPATEEDDD</sequence>
<dbReference type="InterPro" id="IPR001907">
    <property type="entry name" value="ClpP"/>
</dbReference>
<dbReference type="EMBL" id="SJPV01000016">
    <property type="protein sequence ID" value="TWU31563.1"/>
    <property type="molecule type" value="Genomic_DNA"/>
</dbReference>
<evidence type="ECO:0000313" key="10">
    <source>
        <dbReference type="EMBL" id="TWU31563.1"/>
    </source>
</evidence>
<dbReference type="Pfam" id="PF00574">
    <property type="entry name" value="CLP_protease"/>
    <property type="match status" value="1"/>
</dbReference>
<dbReference type="PANTHER" id="PTHR10381:SF70">
    <property type="entry name" value="ATP-DEPENDENT CLP PROTEASE PROTEOLYTIC SUBUNIT"/>
    <property type="match status" value="1"/>
</dbReference>
<dbReference type="Proteomes" id="UP000319143">
    <property type="component" value="Unassembled WGS sequence"/>
</dbReference>
<dbReference type="SUPFAM" id="SSF52096">
    <property type="entry name" value="ClpP/crotonase"/>
    <property type="match status" value="1"/>
</dbReference>
<dbReference type="InterPro" id="IPR029045">
    <property type="entry name" value="ClpP/crotonase-like_dom_sf"/>
</dbReference>
<dbReference type="GO" id="GO:0006515">
    <property type="term" value="P:protein quality control for misfolded or incompletely synthesized proteins"/>
    <property type="evidence" value="ECO:0007669"/>
    <property type="project" value="TreeGrafter"/>
</dbReference>
<dbReference type="Gene3D" id="3.90.226.10">
    <property type="entry name" value="2-enoyl-CoA Hydratase, Chain A, domain 1"/>
    <property type="match status" value="1"/>
</dbReference>
<comment type="similarity">
    <text evidence="1 7 9">Belongs to the peptidase S14 family.</text>
</comment>
<keyword evidence="4 7" id="KW-0378">Hydrolase</keyword>
<evidence type="ECO:0000256" key="5">
    <source>
        <dbReference type="ARBA" id="ARBA00022825"/>
    </source>
</evidence>
<dbReference type="FunFam" id="3.90.226.10:FF:000002">
    <property type="entry name" value="ATP-dependent Clp protease proteolytic subunit"/>
    <property type="match status" value="1"/>
</dbReference>
<organism evidence="10 11">
    <name type="scientific">Novipirellula artificiosorum</name>
    <dbReference type="NCBI Taxonomy" id="2528016"/>
    <lineage>
        <taxon>Bacteria</taxon>
        <taxon>Pseudomonadati</taxon>
        <taxon>Planctomycetota</taxon>
        <taxon>Planctomycetia</taxon>
        <taxon>Pirellulales</taxon>
        <taxon>Pirellulaceae</taxon>
        <taxon>Novipirellula</taxon>
    </lineage>
</organism>
<accession>A0A5C6D300</accession>
<name>A0A5C6D300_9BACT</name>
<dbReference type="InterPro" id="IPR023562">
    <property type="entry name" value="ClpP/TepA"/>
</dbReference>
<feature type="active site" evidence="7 8">
    <location>
        <position position="177"/>
    </location>
</feature>
<protein>
    <recommendedName>
        <fullName evidence="7 9">ATP-dependent Clp protease proteolytic subunit</fullName>
        <ecNumber evidence="7">3.4.21.92</ecNumber>
    </recommendedName>
    <alternativeName>
        <fullName evidence="7">Endopeptidase Clp</fullName>
    </alternativeName>
</protein>
<proteinExistence type="inferred from homology"/>
<keyword evidence="5 7" id="KW-0720">Serine protease</keyword>
<evidence type="ECO:0000313" key="11">
    <source>
        <dbReference type="Proteomes" id="UP000319143"/>
    </source>
</evidence>
<dbReference type="EC" id="3.4.21.92" evidence="7"/>
<dbReference type="NCBIfam" id="NF009205">
    <property type="entry name" value="PRK12553.1"/>
    <property type="match status" value="1"/>
</dbReference>
<dbReference type="AlphaFoldDB" id="A0A5C6D300"/>
<evidence type="ECO:0000256" key="2">
    <source>
        <dbReference type="ARBA" id="ARBA00022490"/>
    </source>
</evidence>
<evidence type="ECO:0000256" key="3">
    <source>
        <dbReference type="ARBA" id="ARBA00022670"/>
    </source>
</evidence>
<dbReference type="GO" id="GO:0004176">
    <property type="term" value="F:ATP-dependent peptidase activity"/>
    <property type="evidence" value="ECO:0007669"/>
    <property type="project" value="InterPro"/>
</dbReference>
<feature type="active site" description="Nucleophile" evidence="7">
    <location>
        <position position="152"/>
    </location>
</feature>
<dbReference type="GO" id="GO:0009368">
    <property type="term" value="C:endopeptidase Clp complex"/>
    <property type="evidence" value="ECO:0007669"/>
    <property type="project" value="TreeGrafter"/>
</dbReference>
<evidence type="ECO:0000256" key="9">
    <source>
        <dbReference type="RuleBase" id="RU003567"/>
    </source>
</evidence>
<reference evidence="10 11" key="1">
    <citation type="submission" date="2019-02" db="EMBL/GenBank/DDBJ databases">
        <title>Deep-cultivation of Planctomycetes and their phenomic and genomic characterization uncovers novel biology.</title>
        <authorList>
            <person name="Wiegand S."/>
            <person name="Jogler M."/>
            <person name="Boedeker C."/>
            <person name="Pinto D."/>
            <person name="Vollmers J."/>
            <person name="Rivas-Marin E."/>
            <person name="Kohn T."/>
            <person name="Peeters S.H."/>
            <person name="Heuer A."/>
            <person name="Rast P."/>
            <person name="Oberbeckmann S."/>
            <person name="Bunk B."/>
            <person name="Jeske O."/>
            <person name="Meyerdierks A."/>
            <person name="Storesund J.E."/>
            <person name="Kallscheuer N."/>
            <person name="Luecker S."/>
            <person name="Lage O.M."/>
            <person name="Pohl T."/>
            <person name="Merkel B.J."/>
            <person name="Hornburger P."/>
            <person name="Mueller R.-W."/>
            <person name="Bruemmer F."/>
            <person name="Labrenz M."/>
            <person name="Spormann A.M."/>
            <person name="Op Den Camp H."/>
            <person name="Overmann J."/>
            <person name="Amann R."/>
            <person name="Jetten M.S.M."/>
            <person name="Mascher T."/>
            <person name="Medema M.H."/>
            <person name="Devos D.P."/>
            <person name="Kaster A.-K."/>
            <person name="Ovreas L."/>
            <person name="Rohde M."/>
            <person name="Galperin M.Y."/>
            <person name="Jogler C."/>
        </authorList>
    </citation>
    <scope>NUCLEOTIDE SEQUENCE [LARGE SCALE GENOMIC DNA]</scope>
    <source>
        <strain evidence="10 11">Poly41</strain>
    </source>
</reference>
<dbReference type="PRINTS" id="PR00127">
    <property type="entry name" value="CLPPROTEASEP"/>
</dbReference>
<dbReference type="PANTHER" id="PTHR10381">
    <property type="entry name" value="ATP-DEPENDENT CLP PROTEASE PROTEOLYTIC SUBUNIT"/>
    <property type="match status" value="1"/>
</dbReference>
<dbReference type="HAMAP" id="MF_00444">
    <property type="entry name" value="ClpP"/>
    <property type="match status" value="1"/>
</dbReference>
<evidence type="ECO:0000256" key="1">
    <source>
        <dbReference type="ARBA" id="ARBA00007039"/>
    </source>
</evidence>
<evidence type="ECO:0000256" key="7">
    <source>
        <dbReference type="HAMAP-Rule" id="MF_00444"/>
    </source>
</evidence>
<keyword evidence="3 7" id="KW-0645">Protease</keyword>
<evidence type="ECO:0000256" key="6">
    <source>
        <dbReference type="ARBA" id="ARBA00034021"/>
    </source>
</evidence>
<evidence type="ECO:0000256" key="4">
    <source>
        <dbReference type="ARBA" id="ARBA00022801"/>
    </source>
</evidence>
<keyword evidence="2 7" id="KW-0963">Cytoplasm</keyword>
<comment type="caution">
    <text evidence="10">The sequence shown here is derived from an EMBL/GenBank/DDBJ whole genome shotgun (WGS) entry which is preliminary data.</text>
</comment>
<evidence type="ECO:0000256" key="8">
    <source>
        <dbReference type="PROSITE-ProRule" id="PRU10086"/>
    </source>
</evidence>
<dbReference type="NCBIfam" id="NF001368">
    <property type="entry name" value="PRK00277.1"/>
    <property type="match status" value="1"/>
</dbReference>
<dbReference type="GO" id="GO:0005737">
    <property type="term" value="C:cytoplasm"/>
    <property type="evidence" value="ECO:0007669"/>
    <property type="project" value="UniProtKB-SubCell"/>
</dbReference>
<comment type="subunit">
    <text evidence="7">Fourteen ClpP subunits assemble into 2 heptameric rings which stack back to back to give a disk-like structure with a central cavity, resembling the structure of eukaryotic proteasomes.</text>
</comment>
<dbReference type="InterPro" id="IPR033135">
    <property type="entry name" value="ClpP_His_AS"/>
</dbReference>
<keyword evidence="11" id="KW-1185">Reference proteome</keyword>
<dbReference type="CDD" id="cd07017">
    <property type="entry name" value="S14_ClpP_2"/>
    <property type="match status" value="1"/>
</dbReference>
<dbReference type="GO" id="GO:0004252">
    <property type="term" value="F:serine-type endopeptidase activity"/>
    <property type="evidence" value="ECO:0007669"/>
    <property type="project" value="UniProtKB-UniRule"/>
</dbReference>
<dbReference type="PROSITE" id="PS00382">
    <property type="entry name" value="CLP_PROTEASE_HIS"/>
    <property type="match status" value="1"/>
</dbReference>
<gene>
    <name evidence="10" type="primary">clpP_1</name>
    <name evidence="7" type="synonym">clpP</name>
    <name evidence="10" type="ORF">Poly41_61190</name>
</gene>
<comment type="catalytic activity">
    <reaction evidence="6 7 8">
        <text>Hydrolysis of proteins to small peptides in the presence of ATP and magnesium. alpha-casein is the usual test substrate. In the absence of ATP, only oligopeptides shorter than five residues are hydrolyzed (such as succinyl-Leu-Tyr-|-NHMec, and Leu-Tyr-Leu-|-Tyr-Trp, in which cleavage of the -Tyr-|-Leu- and -Tyr-|-Trp bonds also occurs).</text>
        <dbReference type="EC" id="3.4.21.92"/>
    </reaction>
</comment>
<comment type="function">
    <text evidence="7">Cleaves peptides in various proteins in a process that requires ATP hydrolysis. Has a chymotrypsin-like activity. Plays a major role in the degradation of misfolded proteins.</text>
</comment>